<dbReference type="AlphaFoldDB" id="A0A381V3J8"/>
<name>A0A381V3J8_9ZZZZ</name>
<dbReference type="GO" id="GO:0004731">
    <property type="term" value="F:purine-nucleoside phosphorylase activity"/>
    <property type="evidence" value="ECO:0007669"/>
    <property type="project" value="UniProtKB-EC"/>
</dbReference>
<reference evidence="8" key="1">
    <citation type="submission" date="2018-05" db="EMBL/GenBank/DDBJ databases">
        <authorList>
            <person name="Lanie J.A."/>
            <person name="Ng W.-L."/>
            <person name="Kazmierczak K.M."/>
            <person name="Andrzejewski T.M."/>
            <person name="Davidsen T.M."/>
            <person name="Wayne K.J."/>
            <person name="Tettelin H."/>
            <person name="Glass J.I."/>
            <person name="Rusch D."/>
            <person name="Podicherti R."/>
            <person name="Tsui H.-C.T."/>
            <person name="Winkler M.E."/>
        </authorList>
    </citation>
    <scope>NUCLEOTIDE SEQUENCE</scope>
</reference>
<dbReference type="NCBIfam" id="NF006054">
    <property type="entry name" value="PRK08202.1"/>
    <property type="match status" value="1"/>
</dbReference>
<keyword evidence="5" id="KW-0808">Transferase</keyword>
<evidence type="ECO:0000259" key="7">
    <source>
        <dbReference type="Pfam" id="PF01048"/>
    </source>
</evidence>
<evidence type="ECO:0000256" key="1">
    <source>
        <dbReference type="ARBA" id="ARBA00005058"/>
    </source>
</evidence>
<dbReference type="EC" id="2.4.2.1" evidence="3"/>
<gene>
    <name evidence="8" type="ORF">METZ01_LOCUS87820</name>
</gene>
<dbReference type="UniPathway" id="UPA00606"/>
<keyword evidence="4" id="KW-0328">Glycosyltransferase</keyword>
<dbReference type="Gene3D" id="3.40.50.1580">
    <property type="entry name" value="Nucleoside phosphorylase domain"/>
    <property type="match status" value="1"/>
</dbReference>
<dbReference type="Pfam" id="PF01048">
    <property type="entry name" value="PNP_UDP_1"/>
    <property type="match status" value="1"/>
</dbReference>
<evidence type="ECO:0000256" key="3">
    <source>
        <dbReference type="ARBA" id="ARBA00011886"/>
    </source>
</evidence>
<accession>A0A381V3J8</accession>
<dbReference type="EMBL" id="UINC01007763">
    <property type="protein sequence ID" value="SVA34966.1"/>
    <property type="molecule type" value="Genomic_DNA"/>
</dbReference>
<dbReference type="InterPro" id="IPR035994">
    <property type="entry name" value="Nucleoside_phosphorylase_sf"/>
</dbReference>
<dbReference type="InterPro" id="IPR000845">
    <property type="entry name" value="Nucleoside_phosphorylase_d"/>
</dbReference>
<sequence>QPTVQGHAGKLVLGKIESKNVVCMYGRSHIYEGHEPSSLAKPIRVLKDIGCKLLIVTNAAGSLKEDMPAGSLMAITDHINWSGYNPLIGMNDENYGPRFHDMSDGYHKFYRDQLIAVSKQSGQKLFEGIYCMYSGPNFETPAEINALKVMGGSAVGMSTVPEVLVSNHCSLPVIAISVITNLAAGMNKTKLSHQETLENAGLAEKNVLNLIKNFIQEIHFDDTTRDN</sequence>
<comment type="similarity">
    <text evidence="2">Belongs to the PNP/MTAP phosphorylase family.</text>
</comment>
<proteinExistence type="inferred from homology"/>
<evidence type="ECO:0000256" key="4">
    <source>
        <dbReference type="ARBA" id="ARBA00022676"/>
    </source>
</evidence>
<feature type="non-terminal residue" evidence="8">
    <location>
        <position position="1"/>
    </location>
</feature>
<evidence type="ECO:0000313" key="8">
    <source>
        <dbReference type="EMBL" id="SVA34966.1"/>
    </source>
</evidence>
<protein>
    <recommendedName>
        <fullName evidence="3">purine-nucleoside phosphorylase</fullName>
        <ecNumber evidence="3">2.4.2.1</ecNumber>
    </recommendedName>
    <alternativeName>
        <fullName evidence="6">Inosine-guanosine phosphorylase</fullName>
    </alternativeName>
</protein>
<evidence type="ECO:0000256" key="2">
    <source>
        <dbReference type="ARBA" id="ARBA00006751"/>
    </source>
</evidence>
<organism evidence="8">
    <name type="scientific">marine metagenome</name>
    <dbReference type="NCBI Taxonomy" id="408172"/>
    <lineage>
        <taxon>unclassified sequences</taxon>
        <taxon>metagenomes</taxon>
        <taxon>ecological metagenomes</taxon>
    </lineage>
</organism>
<feature type="domain" description="Nucleoside phosphorylase" evidence="7">
    <location>
        <begin position="6"/>
        <end position="215"/>
    </location>
</feature>
<dbReference type="GO" id="GO:0009116">
    <property type="term" value="P:nucleoside metabolic process"/>
    <property type="evidence" value="ECO:0007669"/>
    <property type="project" value="InterPro"/>
</dbReference>
<dbReference type="InterPro" id="IPR011268">
    <property type="entry name" value="Purine_phosphorylase"/>
</dbReference>
<dbReference type="PANTHER" id="PTHR11904:SF9">
    <property type="entry name" value="PURINE NUCLEOSIDE PHOSPHORYLASE-RELATED"/>
    <property type="match status" value="1"/>
</dbReference>
<evidence type="ECO:0000256" key="5">
    <source>
        <dbReference type="ARBA" id="ARBA00022679"/>
    </source>
</evidence>
<dbReference type="CDD" id="cd09009">
    <property type="entry name" value="PNP-EcPNPII_like"/>
    <property type="match status" value="1"/>
</dbReference>
<dbReference type="PANTHER" id="PTHR11904">
    <property type="entry name" value="METHYLTHIOADENOSINE/PURINE NUCLEOSIDE PHOSPHORYLASE"/>
    <property type="match status" value="1"/>
</dbReference>
<comment type="pathway">
    <text evidence="1">Purine metabolism; purine nucleoside salvage.</text>
</comment>
<dbReference type="NCBIfam" id="TIGR01697">
    <property type="entry name" value="PNPH-PUNA-XAPA"/>
    <property type="match status" value="1"/>
</dbReference>
<dbReference type="SUPFAM" id="SSF53167">
    <property type="entry name" value="Purine and uridine phosphorylases"/>
    <property type="match status" value="1"/>
</dbReference>
<evidence type="ECO:0000256" key="6">
    <source>
        <dbReference type="ARBA" id="ARBA00031036"/>
    </source>
</evidence>
<dbReference type="GO" id="GO:0005737">
    <property type="term" value="C:cytoplasm"/>
    <property type="evidence" value="ECO:0007669"/>
    <property type="project" value="TreeGrafter"/>
</dbReference>